<reference evidence="2" key="2">
    <citation type="journal article" date="2015" name="Data Brief">
        <title>Shoot transcriptome of the giant reed, Arundo donax.</title>
        <authorList>
            <person name="Barrero R.A."/>
            <person name="Guerrero F.D."/>
            <person name="Moolhuijzen P."/>
            <person name="Goolsby J.A."/>
            <person name="Tidwell J."/>
            <person name="Bellgard S.E."/>
            <person name="Bellgard M.I."/>
        </authorList>
    </citation>
    <scope>NUCLEOTIDE SEQUENCE</scope>
    <source>
        <tissue evidence="2">Shoot tissue taken approximately 20 cm above the soil surface</tissue>
    </source>
</reference>
<feature type="region of interest" description="Disordered" evidence="1">
    <location>
        <begin position="62"/>
        <end position="87"/>
    </location>
</feature>
<evidence type="ECO:0000256" key="1">
    <source>
        <dbReference type="SAM" id="MobiDB-lite"/>
    </source>
</evidence>
<proteinExistence type="predicted"/>
<protein>
    <submittedName>
        <fullName evidence="2">Uncharacterized protein</fullName>
    </submittedName>
</protein>
<name>A0A0A9BRP8_ARUDO</name>
<accession>A0A0A9BRP8</accession>
<dbReference type="AlphaFoldDB" id="A0A0A9BRP8"/>
<dbReference type="EMBL" id="GBRH01231809">
    <property type="protein sequence ID" value="JAD66086.1"/>
    <property type="molecule type" value="Transcribed_RNA"/>
</dbReference>
<reference evidence="2" key="1">
    <citation type="submission" date="2014-09" db="EMBL/GenBank/DDBJ databases">
        <authorList>
            <person name="Magalhaes I.L.F."/>
            <person name="Oliveira U."/>
            <person name="Santos F.R."/>
            <person name="Vidigal T.H.D.A."/>
            <person name="Brescovit A.D."/>
            <person name="Santos A.J."/>
        </authorList>
    </citation>
    <scope>NUCLEOTIDE SEQUENCE</scope>
    <source>
        <tissue evidence="2">Shoot tissue taken approximately 20 cm above the soil surface</tissue>
    </source>
</reference>
<sequence>MAEPITKEDFNSAIDALRRSMNELTAFVKDSKMAIDDELNHLKTRSSTFDVPINRLQSVRLEKGDGSASKPINIVHDDKPSSNNINILPSVPKIHKLNFPSLRR</sequence>
<organism evidence="2">
    <name type="scientific">Arundo donax</name>
    <name type="common">Giant reed</name>
    <name type="synonym">Donax arundinaceus</name>
    <dbReference type="NCBI Taxonomy" id="35708"/>
    <lineage>
        <taxon>Eukaryota</taxon>
        <taxon>Viridiplantae</taxon>
        <taxon>Streptophyta</taxon>
        <taxon>Embryophyta</taxon>
        <taxon>Tracheophyta</taxon>
        <taxon>Spermatophyta</taxon>
        <taxon>Magnoliopsida</taxon>
        <taxon>Liliopsida</taxon>
        <taxon>Poales</taxon>
        <taxon>Poaceae</taxon>
        <taxon>PACMAD clade</taxon>
        <taxon>Arundinoideae</taxon>
        <taxon>Arundineae</taxon>
        <taxon>Arundo</taxon>
    </lineage>
</organism>
<evidence type="ECO:0000313" key="2">
    <source>
        <dbReference type="EMBL" id="JAD66086.1"/>
    </source>
</evidence>